<dbReference type="KEGG" id="mflu:HZU40_22465"/>
<dbReference type="EMBL" id="CP059894">
    <property type="protein sequence ID" value="QNJ90979.1"/>
    <property type="molecule type" value="Genomic_DNA"/>
</dbReference>
<proteinExistence type="predicted"/>
<protein>
    <submittedName>
        <fullName evidence="1">Uncharacterized protein</fullName>
    </submittedName>
</protein>
<evidence type="ECO:0000313" key="2">
    <source>
        <dbReference type="Proteomes" id="UP000515498"/>
    </source>
</evidence>
<sequence length="85" mass="8943">MIVIALGRPAELVMASPATLAKTDPNEANKAVNTVIAASGRKLGLTTDACVLIMLQDRSKITISVYVANKMKQIHITGGIHAGEE</sequence>
<name>A0A7G8P9G3_9MYCO</name>
<reference evidence="1 2" key="1">
    <citation type="submission" date="2020-07" db="EMBL/GenBank/DDBJ databases">
        <title>Draft genome sequence of four isobutane-metabolizing strains capable of cometabolically degrading diverse ether contaminants.</title>
        <authorList>
            <person name="Chen W."/>
            <person name="Faulkner N."/>
            <person name="Smith C."/>
            <person name="Hyman M."/>
        </authorList>
    </citation>
    <scope>NUCLEOTIDE SEQUENCE [LARGE SCALE GENOMIC DNA]</scope>
    <source>
        <strain evidence="1 2">2A</strain>
    </source>
</reference>
<dbReference type="Proteomes" id="UP000515498">
    <property type="component" value="Chromosome"/>
</dbReference>
<organism evidence="1 2">
    <name type="scientific">Mycolicibacterium fluoranthenivorans</name>
    <dbReference type="NCBI Taxonomy" id="258505"/>
    <lineage>
        <taxon>Bacteria</taxon>
        <taxon>Bacillati</taxon>
        <taxon>Actinomycetota</taxon>
        <taxon>Actinomycetes</taxon>
        <taxon>Mycobacteriales</taxon>
        <taxon>Mycobacteriaceae</taxon>
        <taxon>Mycolicibacterium</taxon>
    </lineage>
</organism>
<dbReference type="AlphaFoldDB" id="A0A7G8P9G3"/>
<gene>
    <name evidence="1" type="ORF">HZU40_22465</name>
</gene>
<accession>A0A7G8P9G3</accession>
<evidence type="ECO:0000313" key="1">
    <source>
        <dbReference type="EMBL" id="QNJ90979.1"/>
    </source>
</evidence>